<sequence>MKLPSSYKDIQKLTGILDALKLIHLQIWRTEPPIFQEFKESINKQLKPYFEAHPIVVVTDQPLKRILTNPALSGRMTTWAVELSEFDITYVPRTSIKAQVLADFVIECTARQPLRIDGPKERKNPLKYLKGWYMLMEREIIKVQAPEL</sequence>
<dbReference type="PANTHER" id="PTHR48475">
    <property type="entry name" value="RIBONUCLEASE H"/>
    <property type="match status" value="1"/>
</dbReference>
<dbReference type="EMBL" id="BAABME010000781">
    <property type="protein sequence ID" value="GAA0145454.1"/>
    <property type="molecule type" value="Genomic_DNA"/>
</dbReference>
<protein>
    <recommendedName>
        <fullName evidence="3">Reverse transcriptase RNase H-like domain-containing protein</fullName>
    </recommendedName>
</protein>
<accession>A0AAV3P199</accession>
<name>A0AAV3P199_LITER</name>
<evidence type="ECO:0000313" key="1">
    <source>
        <dbReference type="EMBL" id="GAA0145454.1"/>
    </source>
</evidence>
<proteinExistence type="predicted"/>
<evidence type="ECO:0008006" key="3">
    <source>
        <dbReference type="Google" id="ProtNLM"/>
    </source>
</evidence>
<comment type="caution">
    <text evidence="1">The sequence shown here is derived from an EMBL/GenBank/DDBJ whole genome shotgun (WGS) entry which is preliminary data.</text>
</comment>
<evidence type="ECO:0000313" key="2">
    <source>
        <dbReference type="Proteomes" id="UP001454036"/>
    </source>
</evidence>
<organism evidence="1 2">
    <name type="scientific">Lithospermum erythrorhizon</name>
    <name type="common">Purple gromwell</name>
    <name type="synonym">Lithospermum officinale var. erythrorhizon</name>
    <dbReference type="NCBI Taxonomy" id="34254"/>
    <lineage>
        <taxon>Eukaryota</taxon>
        <taxon>Viridiplantae</taxon>
        <taxon>Streptophyta</taxon>
        <taxon>Embryophyta</taxon>
        <taxon>Tracheophyta</taxon>
        <taxon>Spermatophyta</taxon>
        <taxon>Magnoliopsida</taxon>
        <taxon>eudicotyledons</taxon>
        <taxon>Gunneridae</taxon>
        <taxon>Pentapetalae</taxon>
        <taxon>asterids</taxon>
        <taxon>lamiids</taxon>
        <taxon>Boraginales</taxon>
        <taxon>Boraginaceae</taxon>
        <taxon>Boraginoideae</taxon>
        <taxon>Lithospermeae</taxon>
        <taxon>Lithospermum</taxon>
    </lineage>
</organism>
<reference evidence="1 2" key="1">
    <citation type="submission" date="2024-01" db="EMBL/GenBank/DDBJ databases">
        <title>The complete chloroplast genome sequence of Lithospermum erythrorhizon: insights into the phylogenetic relationship among Boraginaceae species and the maternal lineages of purple gromwells.</title>
        <authorList>
            <person name="Okada T."/>
            <person name="Watanabe K."/>
        </authorList>
    </citation>
    <scope>NUCLEOTIDE SEQUENCE [LARGE SCALE GENOMIC DNA]</scope>
</reference>
<keyword evidence="2" id="KW-1185">Reference proteome</keyword>
<gene>
    <name evidence="1" type="ORF">LIER_05643</name>
</gene>
<dbReference type="PANTHER" id="PTHR48475:SF2">
    <property type="entry name" value="RIBONUCLEASE H"/>
    <property type="match status" value="1"/>
</dbReference>
<dbReference type="AlphaFoldDB" id="A0AAV3P199"/>
<dbReference type="Proteomes" id="UP001454036">
    <property type="component" value="Unassembled WGS sequence"/>
</dbReference>